<comment type="caution">
    <text evidence="3">The sequence shown here is derived from an EMBL/GenBank/DDBJ whole genome shotgun (WGS) entry which is preliminary data.</text>
</comment>
<dbReference type="RefSeq" id="WP_232800016.1">
    <property type="nucleotide sequence ID" value="NZ_JAIMJA010000027.1"/>
</dbReference>
<feature type="coiled-coil region" evidence="1">
    <location>
        <begin position="113"/>
        <end position="140"/>
    </location>
</feature>
<reference evidence="3 4" key="1">
    <citation type="journal article" date="2022" name="Environ. Microbiol. Rep.">
        <title>Eco-phylogenetic analyses reveal divergent evolution of vitamin B12 metabolism in the marine bacterial family 'Psychromonadaceae'.</title>
        <authorList>
            <person name="Jin X."/>
            <person name="Yang Y."/>
            <person name="Cao H."/>
            <person name="Gao B."/>
            <person name="Zhao Z."/>
        </authorList>
    </citation>
    <scope>NUCLEOTIDE SEQUENCE [LARGE SCALE GENOMIC DNA]</scope>
    <source>
        <strain evidence="3 4">MKS20</strain>
    </source>
</reference>
<dbReference type="Proteomes" id="UP001201273">
    <property type="component" value="Unassembled WGS sequence"/>
</dbReference>
<keyword evidence="2" id="KW-1133">Transmembrane helix</keyword>
<feature type="transmembrane region" description="Helical" evidence="2">
    <location>
        <begin position="6"/>
        <end position="27"/>
    </location>
</feature>
<protein>
    <submittedName>
        <fullName evidence="3">Uncharacterized protein</fullName>
    </submittedName>
</protein>
<evidence type="ECO:0000256" key="2">
    <source>
        <dbReference type="SAM" id="Phobius"/>
    </source>
</evidence>
<keyword evidence="1" id="KW-0175">Coiled coil</keyword>
<proteinExistence type="predicted"/>
<dbReference type="EMBL" id="JAIMJA010000027">
    <property type="protein sequence ID" value="MCE2596918.1"/>
    <property type="molecule type" value="Genomic_DNA"/>
</dbReference>
<name>A0ABS8WF47_9GAMM</name>
<keyword evidence="2" id="KW-0812">Transmembrane</keyword>
<evidence type="ECO:0000256" key="1">
    <source>
        <dbReference type="SAM" id="Coils"/>
    </source>
</evidence>
<evidence type="ECO:0000313" key="4">
    <source>
        <dbReference type="Proteomes" id="UP001201273"/>
    </source>
</evidence>
<sequence length="140" mass="15592">MLLVGLIKGMSIFHFIFALAICLIPAYMAENRMRSGPAWFALSLILSPLICIIILFSLDTNSPDPEAAEKYAEVGRLKAEFVQLYNAHEAILSSHEYFHDTWKGATGIRAFSYEQLDAALRSAKEVIAASKNDAQQIEQL</sequence>
<accession>A0ABS8WF47</accession>
<keyword evidence="4" id="KW-1185">Reference proteome</keyword>
<organism evidence="3 4">
    <name type="scientific">Motilimonas cestriensis</name>
    <dbReference type="NCBI Taxonomy" id="2742685"/>
    <lineage>
        <taxon>Bacteria</taxon>
        <taxon>Pseudomonadati</taxon>
        <taxon>Pseudomonadota</taxon>
        <taxon>Gammaproteobacteria</taxon>
        <taxon>Alteromonadales</taxon>
        <taxon>Alteromonadales genera incertae sedis</taxon>
        <taxon>Motilimonas</taxon>
    </lineage>
</organism>
<feature type="transmembrane region" description="Helical" evidence="2">
    <location>
        <begin position="39"/>
        <end position="58"/>
    </location>
</feature>
<gene>
    <name evidence="3" type="ORF">K6Y31_19265</name>
</gene>
<evidence type="ECO:0000313" key="3">
    <source>
        <dbReference type="EMBL" id="MCE2596918.1"/>
    </source>
</evidence>
<keyword evidence="2" id="KW-0472">Membrane</keyword>